<organism evidence="1 2">
    <name type="scientific">Sphingorhabdus profundilacus</name>
    <dbReference type="NCBI Taxonomy" id="2509718"/>
    <lineage>
        <taxon>Bacteria</taxon>
        <taxon>Pseudomonadati</taxon>
        <taxon>Pseudomonadota</taxon>
        <taxon>Alphaproteobacteria</taxon>
        <taxon>Sphingomonadales</taxon>
        <taxon>Sphingomonadaceae</taxon>
        <taxon>Sphingorhabdus</taxon>
    </lineage>
</organism>
<keyword evidence="2" id="KW-1185">Reference proteome</keyword>
<name>A0A6I4M047_9SPHN</name>
<proteinExistence type="predicted"/>
<evidence type="ECO:0000313" key="2">
    <source>
        <dbReference type="Proteomes" id="UP000471147"/>
    </source>
</evidence>
<dbReference type="Proteomes" id="UP000471147">
    <property type="component" value="Unassembled WGS sequence"/>
</dbReference>
<dbReference type="EMBL" id="SDWJ01000002">
    <property type="protein sequence ID" value="MVZ98651.1"/>
    <property type="molecule type" value="Genomic_DNA"/>
</dbReference>
<reference evidence="1 2" key="1">
    <citation type="submission" date="2019-01" db="EMBL/GenBank/DDBJ databases">
        <title>Sphingorhabdus lacus sp.nov., isolated from an oligotrophic freshwater lake.</title>
        <authorList>
            <person name="Park M."/>
        </authorList>
    </citation>
    <scope>NUCLEOTIDE SEQUENCE [LARGE SCALE GENOMIC DNA]</scope>
    <source>
        <strain evidence="1 2">IMCC26285</strain>
    </source>
</reference>
<dbReference type="AlphaFoldDB" id="A0A6I4M047"/>
<accession>A0A6I4M047</accession>
<dbReference type="OrthoDB" id="9809746at2"/>
<evidence type="ECO:0000313" key="1">
    <source>
        <dbReference type="EMBL" id="MVZ98651.1"/>
    </source>
</evidence>
<protein>
    <recommendedName>
        <fullName evidence="3">Redoxin domain-containing protein</fullName>
    </recommendedName>
</protein>
<comment type="caution">
    <text evidence="1">The sequence shown here is derived from an EMBL/GenBank/DDBJ whole genome shotgun (WGS) entry which is preliminary data.</text>
</comment>
<dbReference type="RefSeq" id="WP_160354529.1">
    <property type="nucleotide sequence ID" value="NZ_SDWJ01000002.1"/>
</dbReference>
<dbReference type="Gene3D" id="3.40.30.10">
    <property type="entry name" value="Glutaredoxin"/>
    <property type="match status" value="1"/>
</dbReference>
<evidence type="ECO:0008006" key="3">
    <source>
        <dbReference type="Google" id="ProtNLM"/>
    </source>
</evidence>
<gene>
    <name evidence="1" type="ORF">EUU23_13225</name>
</gene>
<sequence>MFTRKLKFEAEANFPFLTYVDNGSVLSLNLAIYVDDAMSALIAGTGWNVPSYQSSNGWFLQIPSTYVVGQDGLVKMRHVDPDYRNRVDIDALRGTLSSLLGDLSLNARLPPEHEDSSSPCI</sequence>